<dbReference type="InterPro" id="IPR003961">
    <property type="entry name" value="FN3_dom"/>
</dbReference>
<dbReference type="SUPFAM" id="SSF49785">
    <property type="entry name" value="Galactose-binding domain-like"/>
    <property type="match status" value="5"/>
</dbReference>
<dbReference type="SUPFAM" id="SSF63446">
    <property type="entry name" value="Type I dockerin domain"/>
    <property type="match status" value="2"/>
</dbReference>
<dbReference type="EMBL" id="CP036349">
    <property type="protein sequence ID" value="QDV75083.1"/>
    <property type="molecule type" value="Genomic_DNA"/>
</dbReference>
<evidence type="ECO:0000313" key="9">
    <source>
        <dbReference type="Proteomes" id="UP000316426"/>
    </source>
</evidence>
<dbReference type="Gene3D" id="2.80.10.50">
    <property type="match status" value="1"/>
</dbReference>
<dbReference type="Pfam" id="PF08306">
    <property type="entry name" value="Glyco_hydro_98M"/>
    <property type="match status" value="1"/>
</dbReference>
<dbReference type="InterPro" id="IPR001547">
    <property type="entry name" value="Glyco_hydro_5"/>
</dbReference>
<dbReference type="GO" id="GO:0030246">
    <property type="term" value="F:carbohydrate binding"/>
    <property type="evidence" value="ECO:0007669"/>
    <property type="project" value="InterPro"/>
</dbReference>
<proteinExistence type="predicted"/>
<dbReference type="InterPro" id="IPR035992">
    <property type="entry name" value="Ricin_B-like_lectins"/>
</dbReference>
<dbReference type="Gene3D" id="2.60.40.10">
    <property type="entry name" value="Immunoglobulins"/>
    <property type="match status" value="6"/>
</dbReference>
<dbReference type="PROSITE" id="PS00659">
    <property type="entry name" value="GLYCOSYL_HYDROL_F5"/>
    <property type="match status" value="1"/>
</dbReference>
<dbReference type="CDD" id="cd04082">
    <property type="entry name" value="CBM35_pectate_lyase-like"/>
    <property type="match status" value="1"/>
</dbReference>
<dbReference type="KEGG" id="bmei:Spa11_32930"/>
<keyword evidence="2" id="KW-0964">Secreted</keyword>
<dbReference type="NCBIfam" id="NF033679">
    <property type="entry name" value="DNRLRE_dom"/>
    <property type="match status" value="1"/>
</dbReference>
<dbReference type="Pfam" id="PF24517">
    <property type="entry name" value="CBM96"/>
    <property type="match status" value="1"/>
</dbReference>
<dbReference type="PANTHER" id="PTHR47135">
    <property type="entry name" value="FIBRONECTIN TYPE III DOMAIN-CONTAINING PROTEIN 7"/>
    <property type="match status" value="1"/>
</dbReference>
<feature type="domain" description="Fibronectin type-III" evidence="6">
    <location>
        <begin position="1262"/>
        <end position="1350"/>
    </location>
</feature>
<keyword evidence="4 8" id="KW-0378">Hydrolase</keyword>
<dbReference type="Pfam" id="PF14200">
    <property type="entry name" value="RicinB_lectin_2"/>
    <property type="match status" value="1"/>
</dbReference>
<dbReference type="SMART" id="SM00060">
    <property type="entry name" value="FN3"/>
    <property type="match status" value="4"/>
</dbReference>
<evidence type="ECO:0000256" key="1">
    <source>
        <dbReference type="ARBA" id="ARBA00004613"/>
    </source>
</evidence>
<dbReference type="InterPro" id="IPR036116">
    <property type="entry name" value="FN3_sf"/>
</dbReference>
<dbReference type="EC" id="3.2.1.165" evidence="8"/>
<accession>A0A518KBC4</accession>
<dbReference type="InterPro" id="IPR018087">
    <property type="entry name" value="Glyco_hydro_5_CS"/>
</dbReference>
<feature type="domain" description="CBM6" evidence="7">
    <location>
        <begin position="2080"/>
        <end position="2220"/>
    </location>
</feature>
<evidence type="ECO:0000256" key="4">
    <source>
        <dbReference type="ARBA" id="ARBA00022801"/>
    </source>
</evidence>
<dbReference type="InterPro" id="IPR013190">
    <property type="entry name" value="GH98_C"/>
</dbReference>
<keyword evidence="3" id="KW-0732">Signal</keyword>
<evidence type="ECO:0000256" key="3">
    <source>
        <dbReference type="ARBA" id="ARBA00022729"/>
    </source>
</evidence>
<dbReference type="InterPro" id="IPR013191">
    <property type="entry name" value="GH98_central"/>
</dbReference>
<comment type="subcellular location">
    <subcellularLocation>
        <location evidence="1">Secreted</location>
    </subcellularLocation>
</comment>
<dbReference type="CDD" id="cd00063">
    <property type="entry name" value="FN3"/>
    <property type="match status" value="4"/>
</dbReference>
<dbReference type="Pfam" id="PF03422">
    <property type="entry name" value="CBM_6"/>
    <property type="match status" value="2"/>
</dbReference>
<dbReference type="InterPro" id="IPR036439">
    <property type="entry name" value="Dockerin_dom_sf"/>
</dbReference>
<keyword evidence="5 8" id="KW-0326">Glycosidase</keyword>
<dbReference type="Pfam" id="PF08307">
    <property type="entry name" value="Glyco_hydro_98C"/>
    <property type="match status" value="1"/>
</dbReference>
<dbReference type="InterPro" id="IPR008979">
    <property type="entry name" value="Galactose-bd-like_sf"/>
</dbReference>
<dbReference type="PROSITE" id="PS51175">
    <property type="entry name" value="CBM6"/>
    <property type="match status" value="5"/>
</dbReference>
<feature type="domain" description="Fibronectin type-III" evidence="6">
    <location>
        <begin position="1523"/>
        <end position="1611"/>
    </location>
</feature>
<dbReference type="PROSITE" id="PS50853">
    <property type="entry name" value="FN3"/>
    <property type="match status" value="4"/>
</dbReference>
<sequence>MAKRSRNTRPRRVGAYAYPHKRPHKRPHFEPLEQRLVLSATSTQLSAAWSDEAAVFGDYNGDGAVNAADYTVWRDALGATLTPGAGADGSGNGKVDAQDHAFWAANYGANSVTQRVELSWEAVPGASSYDIQRSTTPDGPYVTIATGVLGERFSDPAPPAAEHYYVVTPIVDGVESAISNVATPPRVLQAEDAALSGAVEATSGEGFFGDGYVSYASATGGSIEWTVNAAADGLHQLGFRYALDSTLSRSLELTVNGQLINPEFIFATTGDDSNWKEVTLSTLLSAGANTIRLTTTGLGGGAFDQLTVTQLNHESPADSNLRRPISSEQPMWLVHIDTWNYADPQKIIDLIPEDLRPYVVMNISLSISHDAETSQFQVAEYGYEIAKSWLRVCAENQMWAVIQHSSGGFAQFSDFDLSVYEEFYRDYPNLIGFSYAEQFWGFDDPNDPLSAQWTDRMDHFANLLELSNQYGGYLIVSWCGNQWNENINPIAMMKRAPEFAQAARDYTENYILFEKYTQQSYQLDMESVTLGAYLSGYSGNYGIRYDDTGWTDANGNHENFTLVTGAAPQLEHAMLTGQTVVDGPELIWTQNFYETGRIPAGDGYTQRNWDTFSQFDNVSFDLFRKVLDGTVRIPTREEVIERTKVVVVNDVDTGTPEQVYASPQTLFDGLYAMDGSYENNKSFFKSSGRYPTIPTVFDLDDDLAQSFEVQVNRSDYNALWPTVGDKVADLNALFPEESTGDLYAGRHENGWVVYNPFKTGQTASASIPLKYNTSDRMELTFSQYTTGIVKEHADSLTFYLNNYDNVIDTGLKTDTIKIYGATTEPSWSYADRASHQASVVTSDWTDGVFILTVEHNGAIDITINAAGAATDRLTEFTPATIVAPDRPMAYTGALQHEAEVFDYKNISGVTTAGQWGGVRNYTGQGYLNFGTNPSAAVRDTFNVLQEGVFELQARYSVTGATVSTIDVYVNGVFAGTPMFTPTASTSDWAVTTLDIALAEGQNTIELRARSNGAASLYLDNLVLVPTAYGSGLVIEEGAPGFAGVDGVIGATHSGYSGAGYADAQNAAGASVDWVLDFDASTVKSFTFRYAGTTPQTADLVVNGATVASDILFAPTGSLSDWGYVTAYASVPAGVSAVELVATSANGLPNIDHLEVVGASTWTVGDAPFMPVGVAVTGVTASQVDLDWWPTPGADSYTVLRGTSSGGPYATVATGVTATDYSDEGLEELTGYHYVVVAVNANGSSTPSVEVSAITKTTQPPAAPSGLSAVALAYNATALSWSAVPGAESYTVKRATSSGGPYVTVAIGVAGTLFTDNGLFADSTYHYVVAAVNDVGEGPASAEASVSTPASATLEPVADTFVRDGGSVNANFGNDTTIVVKNDGGAGFTRNAFLRFDVSDLANASSVLLSLTPFQIDSGDPMWVELMTDDSWSESGTTWNNQPSGSGNVLAVVSGFVVGQPKLIDITNAVLSEAANDGVLSLRLSMPNVGNNFVGFYSSESVAPGSRPQLLATLPNANDPAPAAPTYLSATAATAAQIDLTWTAAPGAAGYNVYRSAVAGGPYTLIAAGAPANGYSDAGLETSATYHYRVSAINGAGESPFSAESSATLAAGPLVLEAEDALLSGAVVGTEWAGFTGSGYADFVSATGDYVEWTFDTPAAGAYELAFRYASGASGDRPLRLTVNGAIVNSGLSFAPTGGWGAYTSVAEVVALVAGVNTVRLTATGSSGGNLDQLTVTPVEEGVGRIVAAALEDGVEAAITAPRGRPTLNTTGTTFVADNGALLRGPFASTEWGNPPPLANIQQIKNYGANSIHLYGEVFDPDYRSGVPGSGTAPGYAMNRIDQMVQMTRDEGLYLVLTIGNGGNNGSFNNDYVMDFWALYADRYKDETHVIFEVQNEPHAWSTPYPAPALQMQADAYTLIRSLAPETPILLFSIAVLGDGASAIADINTVSQAASIDWSNTGVAFHGYAGMATIPAVEAIINAGYPVFMTEVAGEEWGSLDHGLVVEQISEYERLGISWLTFQHIPPNFISSSIFAPGTYSDLIERAGLSWTPDFGAFPAQRGVYSNGGLPRYTTGLSGTLRIEAEHFDTGAEGVAYSDADGVNLGGALRPDVGVDIELTDDRFGDFNVTDTVSGEWLEYTLNVREPGYYTLRLRTASSVGGAVRVLMHDDDKTGVWQLPATGGNQNWTTVERVVYLEPGRQKLRLEVVTGGFNLNWIELTPSATGSLPNGVYKLINRNSGLALERGTSQGSDVVVQNEYTGSTSEQWSLVHRGAGQYSILNVGASNWSWSNTYAPVFSQQGSDPLGLTPWGFDNASARRFVLSPADDGFFNIVVVDQGYSVGMAGGSTVVGDFAQFLETSNDAAQQWAIVAPGSPSFPTGLTATWGVEEATPGDYNGDGVVNAADYAVWRDNVNTVVATPGQGADGDGDGVVDSNDHAFWAANYGGSTPARRVELSWNPSPGATAYNVSRAPNAGGPYVTIATGVTGTSFSDPAPAPGDYYYVVSAVGPGGASLISAEALAKTERLFVEVGGVVSMETESGVVGDRWTIQSDTSASGGASIEVDPAYNHTGNAPPGTTDEFIVSYSFNVSTAGNYRFWFRMMTNSAEDDSFFWRIDNGGWNLENNRSGIGAWFSTDNAQVNALGAGDHVLQIAYRENGTRLDKFVLQLDALPAPTGFGPAESLAPSAPSGLTATSASSSQINLAWTPSSGATSYNVYRSTVSGGPYEVVATGVTSTNFSNSGLASSTAYFYVISAVNAFGQSLNSLEASAITGSGGIARIVTTPTITDTQTLLLLSLQRDEAFDADRVTISLADESGDEPGEGESSWLDELAADLAVAL</sequence>
<dbReference type="Gene3D" id="3.20.20.80">
    <property type="entry name" value="Glycosidases"/>
    <property type="match status" value="2"/>
</dbReference>
<dbReference type="PANTHER" id="PTHR47135:SF3">
    <property type="entry name" value="FIBRONECTIN TYPE-III DOMAIN-CONTAINING PROTEIN"/>
    <property type="match status" value="1"/>
</dbReference>
<evidence type="ECO:0000256" key="5">
    <source>
        <dbReference type="ARBA" id="ARBA00023295"/>
    </source>
</evidence>
<dbReference type="InterPro" id="IPR005084">
    <property type="entry name" value="CBM6"/>
</dbReference>
<dbReference type="InterPro" id="IPR011071">
    <property type="entry name" value="Lyase_8-like_C"/>
</dbReference>
<dbReference type="CDD" id="cd04080">
    <property type="entry name" value="CBM6_cellulase-like"/>
    <property type="match status" value="1"/>
</dbReference>
<dbReference type="SUPFAM" id="SSF51445">
    <property type="entry name" value="(Trans)glycosidases"/>
    <property type="match status" value="1"/>
</dbReference>
<name>A0A518KBC4_9BACT</name>
<dbReference type="SMART" id="SM00606">
    <property type="entry name" value="CBD_IV"/>
    <property type="match status" value="2"/>
</dbReference>
<feature type="domain" description="Fibronectin type-III" evidence="6">
    <location>
        <begin position="2687"/>
        <end position="2775"/>
    </location>
</feature>
<dbReference type="InterPro" id="IPR006584">
    <property type="entry name" value="Cellulose-bd_IV"/>
</dbReference>
<evidence type="ECO:0000259" key="7">
    <source>
        <dbReference type="PROSITE" id="PS51175"/>
    </source>
</evidence>
<dbReference type="GO" id="GO:0000272">
    <property type="term" value="P:polysaccharide catabolic process"/>
    <property type="evidence" value="ECO:0007669"/>
    <property type="project" value="InterPro"/>
</dbReference>
<dbReference type="SUPFAM" id="SSF49265">
    <property type="entry name" value="Fibronectin type III"/>
    <property type="match status" value="4"/>
</dbReference>
<dbReference type="Gene3D" id="2.60.120.260">
    <property type="entry name" value="Galactose-binding domain-like"/>
    <property type="match status" value="6"/>
</dbReference>
<dbReference type="RefSeq" id="WP_145114066.1">
    <property type="nucleotide sequence ID" value="NZ_CP036349.1"/>
</dbReference>
<organism evidence="8 9">
    <name type="scientific">Botrimarina mediterranea</name>
    <dbReference type="NCBI Taxonomy" id="2528022"/>
    <lineage>
        <taxon>Bacteria</taxon>
        <taxon>Pseudomonadati</taxon>
        <taxon>Planctomycetota</taxon>
        <taxon>Planctomycetia</taxon>
        <taxon>Pirellulales</taxon>
        <taxon>Lacipirellulaceae</taxon>
        <taxon>Botrimarina</taxon>
    </lineage>
</organism>
<feature type="domain" description="CBM6" evidence="7">
    <location>
        <begin position="186"/>
        <end position="309"/>
    </location>
</feature>
<dbReference type="Gene3D" id="2.60.220.10">
    <property type="entry name" value="Polysaccharide lyase family 8-like, C-terminal"/>
    <property type="match status" value="1"/>
</dbReference>
<gene>
    <name evidence="8" type="primary">csxA</name>
    <name evidence="8" type="ORF">Spa11_32930</name>
</gene>
<evidence type="ECO:0000256" key="2">
    <source>
        <dbReference type="ARBA" id="ARBA00022525"/>
    </source>
</evidence>
<dbReference type="InterPro" id="IPR055372">
    <property type="entry name" value="CBM96"/>
</dbReference>
<dbReference type="InterPro" id="IPR000772">
    <property type="entry name" value="Ricin_B_lectin"/>
</dbReference>
<dbReference type="InterPro" id="IPR041342">
    <property type="entry name" value="CBM35"/>
</dbReference>
<dbReference type="GO" id="GO:0052761">
    <property type="term" value="F:exo-1,4-beta-D-glucosaminidase activity"/>
    <property type="evidence" value="ECO:0007669"/>
    <property type="project" value="UniProtKB-EC"/>
</dbReference>
<dbReference type="Pfam" id="PF18099">
    <property type="entry name" value="CBM_35_2"/>
    <property type="match status" value="1"/>
</dbReference>
<keyword evidence="9" id="KW-1185">Reference proteome</keyword>
<dbReference type="InterPro" id="IPR013783">
    <property type="entry name" value="Ig-like_fold"/>
</dbReference>
<dbReference type="InterPro" id="IPR017853">
    <property type="entry name" value="GH"/>
</dbReference>
<dbReference type="Proteomes" id="UP000316426">
    <property type="component" value="Chromosome"/>
</dbReference>
<feature type="domain" description="CBM6" evidence="7">
    <location>
        <begin position="1032"/>
        <end position="1156"/>
    </location>
</feature>
<feature type="domain" description="CBM6" evidence="7">
    <location>
        <begin position="1613"/>
        <end position="1736"/>
    </location>
</feature>
<dbReference type="GO" id="GO:0005576">
    <property type="term" value="C:extracellular region"/>
    <property type="evidence" value="ECO:0007669"/>
    <property type="project" value="UniProtKB-SubCell"/>
</dbReference>
<reference evidence="8 9" key="1">
    <citation type="submission" date="2019-02" db="EMBL/GenBank/DDBJ databases">
        <title>Deep-cultivation of Planctomycetes and their phenomic and genomic characterization uncovers novel biology.</title>
        <authorList>
            <person name="Wiegand S."/>
            <person name="Jogler M."/>
            <person name="Boedeker C."/>
            <person name="Pinto D."/>
            <person name="Vollmers J."/>
            <person name="Rivas-Marin E."/>
            <person name="Kohn T."/>
            <person name="Peeters S.H."/>
            <person name="Heuer A."/>
            <person name="Rast P."/>
            <person name="Oberbeckmann S."/>
            <person name="Bunk B."/>
            <person name="Jeske O."/>
            <person name="Meyerdierks A."/>
            <person name="Storesund J.E."/>
            <person name="Kallscheuer N."/>
            <person name="Luecker S."/>
            <person name="Lage O.M."/>
            <person name="Pohl T."/>
            <person name="Merkel B.J."/>
            <person name="Hornburger P."/>
            <person name="Mueller R.-W."/>
            <person name="Bruemmer F."/>
            <person name="Labrenz M."/>
            <person name="Spormann A.M."/>
            <person name="Op den Camp H."/>
            <person name="Overmann J."/>
            <person name="Amann R."/>
            <person name="Jetten M.S.M."/>
            <person name="Mascher T."/>
            <person name="Medema M.H."/>
            <person name="Devos D.P."/>
            <person name="Kaster A.-K."/>
            <person name="Ovreas L."/>
            <person name="Rohde M."/>
            <person name="Galperin M.Y."/>
            <person name="Jogler C."/>
        </authorList>
    </citation>
    <scope>NUCLEOTIDE SEQUENCE [LARGE SCALE GENOMIC DNA]</scope>
    <source>
        <strain evidence="8 9">Spa11</strain>
    </source>
</reference>
<dbReference type="Pfam" id="PF00041">
    <property type="entry name" value="fn3"/>
    <property type="match status" value="2"/>
</dbReference>
<dbReference type="SUPFAM" id="SSF50370">
    <property type="entry name" value="Ricin B-like lectins"/>
    <property type="match status" value="1"/>
</dbReference>
<feature type="domain" description="Fibronectin type-III" evidence="6">
    <location>
        <begin position="1169"/>
        <end position="1260"/>
    </location>
</feature>
<dbReference type="InterPro" id="IPR002105">
    <property type="entry name" value="Dockerin_1_rpt"/>
</dbReference>
<protein>
    <submittedName>
        <fullName evidence="8">Exo-beta-D-glucosaminidase</fullName>
        <ecNumber evidence="8">3.2.1.165</ecNumber>
    </submittedName>
</protein>
<dbReference type="Pfam" id="PF00404">
    <property type="entry name" value="Dockerin_1"/>
    <property type="match status" value="2"/>
</dbReference>
<dbReference type="Pfam" id="PF00150">
    <property type="entry name" value="Cellulase"/>
    <property type="match status" value="1"/>
</dbReference>
<feature type="domain" description="CBM6" evidence="7">
    <location>
        <begin position="894"/>
        <end position="1024"/>
    </location>
</feature>
<evidence type="ECO:0000313" key="8">
    <source>
        <dbReference type="EMBL" id="QDV75083.1"/>
    </source>
</evidence>
<evidence type="ECO:0000259" key="6">
    <source>
        <dbReference type="PROSITE" id="PS50853"/>
    </source>
</evidence>
<dbReference type="Gene3D" id="1.10.1330.10">
    <property type="entry name" value="Dockerin domain"/>
    <property type="match status" value="2"/>
</dbReference>